<protein>
    <submittedName>
        <fullName evidence="1">Uncharacterized protein</fullName>
    </submittedName>
</protein>
<keyword evidence="2" id="KW-1185">Reference proteome</keyword>
<dbReference type="Proteomes" id="UP000236311">
    <property type="component" value="Unassembled WGS sequence"/>
</dbReference>
<dbReference type="RefSeq" id="WP_103240108.1">
    <property type="nucleotide sequence ID" value="NZ_JANJZD010000012.1"/>
</dbReference>
<reference evidence="1 2" key="1">
    <citation type="submission" date="2018-01" db="EMBL/GenBank/DDBJ databases">
        <authorList>
            <person name="Gaut B.S."/>
            <person name="Morton B.R."/>
            <person name="Clegg M.T."/>
            <person name="Duvall M.R."/>
        </authorList>
    </citation>
    <scope>NUCLEOTIDE SEQUENCE [LARGE SCALE GENOMIC DNA]</scope>
    <source>
        <strain evidence="1">GP69</strain>
    </source>
</reference>
<name>A0A2K4ZI17_9FIRM</name>
<proteinExistence type="predicted"/>
<accession>A0A2K4ZI17</accession>
<organism evidence="1 2">
    <name type="scientific">Acetatifactor muris</name>
    <dbReference type="NCBI Taxonomy" id="879566"/>
    <lineage>
        <taxon>Bacteria</taxon>
        <taxon>Bacillati</taxon>
        <taxon>Bacillota</taxon>
        <taxon>Clostridia</taxon>
        <taxon>Lachnospirales</taxon>
        <taxon>Lachnospiraceae</taxon>
        <taxon>Acetatifactor</taxon>
    </lineage>
</organism>
<sequence length="429" mass="47131">MAGEKIYIADKETLDKVYNILASDPVYGFIEHNDILSPSARIEYIGLNKNYSPLARNKENGSMVLNSWADFPVIKANKPYMVRADGTPDYRLKETDYTQREDGGSSDVANSSYNGGAFSWLMKIYKNEEMVGNDRIVRFSLTARDGYEPVGFIDPSNNELGGVWLPMFYGSILGADGATPKMVSLANLQPTYNNTTDKEKTAITNFSSRAAFLGGPIVETIIDLLIMFAKTTNLQEAYGYGNCSGYDASQSPTYGVKRNAVVGGGQFYGTDDKLSLNKIFHSIVLGSYQQWMRDPYEVVVNGRVKVSKNYTYDPTGAKYTDTGITVPDNKTWDTNHNALDYPAHFRTVPGYGSIPALGMDGGSSATGGCDGLWRKDPKQTFTGVCRRFGHCNFGLSCGPRARDWYNSVTAANWYFGAADLLLPPVGVAV</sequence>
<dbReference type="OrthoDB" id="1779468at2"/>
<gene>
    <name evidence="1" type="ORF">AMURIS_02765</name>
</gene>
<dbReference type="EMBL" id="OFSM01000013">
    <property type="protein sequence ID" value="SOY30042.1"/>
    <property type="molecule type" value="Genomic_DNA"/>
</dbReference>
<evidence type="ECO:0000313" key="2">
    <source>
        <dbReference type="Proteomes" id="UP000236311"/>
    </source>
</evidence>
<evidence type="ECO:0000313" key="1">
    <source>
        <dbReference type="EMBL" id="SOY30042.1"/>
    </source>
</evidence>
<dbReference type="AlphaFoldDB" id="A0A2K4ZI17"/>